<sequence length="81" mass="9248">LAILTNTTSLSIIINENLFDSVIPEIKTIQYNTGKGGRKKLAECEFLECKVYKLVRICTKAKIYEFVSNELRNATYTEVNK</sequence>
<proteinExistence type="predicted"/>
<evidence type="ECO:0000313" key="2">
    <source>
        <dbReference type="Proteomes" id="UP000789366"/>
    </source>
</evidence>
<evidence type="ECO:0000313" key="1">
    <source>
        <dbReference type="EMBL" id="CAG8708472.1"/>
    </source>
</evidence>
<reference evidence="1" key="1">
    <citation type="submission" date="2021-06" db="EMBL/GenBank/DDBJ databases">
        <authorList>
            <person name="Kallberg Y."/>
            <person name="Tangrot J."/>
            <person name="Rosling A."/>
        </authorList>
    </citation>
    <scope>NUCLEOTIDE SEQUENCE</scope>
    <source>
        <strain evidence="1">28 12/20/2015</strain>
    </source>
</reference>
<name>A0ACA9PFP4_9GLOM</name>
<feature type="non-terminal residue" evidence="1">
    <location>
        <position position="81"/>
    </location>
</feature>
<comment type="caution">
    <text evidence="1">The sequence shown here is derived from an EMBL/GenBank/DDBJ whole genome shotgun (WGS) entry which is preliminary data.</text>
</comment>
<protein>
    <submittedName>
        <fullName evidence="1">10777_t:CDS:1</fullName>
    </submittedName>
</protein>
<dbReference type="Proteomes" id="UP000789366">
    <property type="component" value="Unassembled WGS sequence"/>
</dbReference>
<organism evidence="1 2">
    <name type="scientific">Cetraspora pellucida</name>
    <dbReference type="NCBI Taxonomy" id="1433469"/>
    <lineage>
        <taxon>Eukaryota</taxon>
        <taxon>Fungi</taxon>
        <taxon>Fungi incertae sedis</taxon>
        <taxon>Mucoromycota</taxon>
        <taxon>Glomeromycotina</taxon>
        <taxon>Glomeromycetes</taxon>
        <taxon>Diversisporales</taxon>
        <taxon>Gigasporaceae</taxon>
        <taxon>Cetraspora</taxon>
    </lineage>
</organism>
<dbReference type="EMBL" id="CAJVPW010025365">
    <property type="protein sequence ID" value="CAG8708472.1"/>
    <property type="molecule type" value="Genomic_DNA"/>
</dbReference>
<gene>
    <name evidence="1" type="ORF">SPELUC_LOCUS11671</name>
</gene>
<keyword evidence="2" id="KW-1185">Reference proteome</keyword>
<accession>A0ACA9PFP4</accession>
<feature type="non-terminal residue" evidence="1">
    <location>
        <position position="1"/>
    </location>
</feature>